<dbReference type="EC" id="2.1.1.148" evidence="1"/>
<dbReference type="SUPFAM" id="SSF69796">
    <property type="entry name" value="Thymidylate synthase-complementing protein Thy1"/>
    <property type="match status" value="1"/>
</dbReference>
<dbReference type="AlphaFoldDB" id="A0A1Z4JGR5"/>
<dbReference type="Gene3D" id="3.30.1360.170">
    <property type="match status" value="1"/>
</dbReference>
<sequence length="251" mass="28622">MVQSITLPKMNDSISTVPEIDPLNDGKSRIALLSHMGSDLDVVNDARASFDKLSTELDEKDIKLIRYLIQHHHTSPFRGVVFKFKVKAPLFVARQWWKHVIASSHNDEQVGWNEKSFRYVAIEDSEDFYIPQSFRQQSKSNRQATFGEIPEDNNEKALAIYQAQCEASYKAYKDLLELGVGREQARGVLVPSVYTSWVWTASLQTVLHFIGLRKGEGAQQEIHTYASAIEQLIQPIVPQTIAAWEELNRSF</sequence>
<dbReference type="PROSITE" id="PS51331">
    <property type="entry name" value="THYX"/>
    <property type="match status" value="1"/>
</dbReference>
<dbReference type="GO" id="GO:0006231">
    <property type="term" value="P:dTMP biosynthetic process"/>
    <property type="evidence" value="ECO:0007669"/>
    <property type="project" value="UniProtKB-UniRule"/>
</dbReference>
<dbReference type="PANTHER" id="PTHR34934">
    <property type="entry name" value="FLAVIN-DEPENDENT THYMIDYLATE SYNTHASE"/>
    <property type="match status" value="1"/>
</dbReference>
<dbReference type="EMBL" id="AP018203">
    <property type="protein sequence ID" value="BAY55962.1"/>
    <property type="molecule type" value="Genomic_DNA"/>
</dbReference>
<dbReference type="GO" id="GO:0050797">
    <property type="term" value="F:thymidylate synthase (FAD) activity"/>
    <property type="evidence" value="ECO:0007669"/>
    <property type="project" value="UniProtKB-UniRule"/>
</dbReference>
<name>A0A1Z4JGR5_LEPBY</name>
<keyword evidence="3" id="KW-1185">Reference proteome</keyword>
<dbReference type="PANTHER" id="PTHR34934:SF1">
    <property type="entry name" value="FLAVIN-DEPENDENT THYMIDYLATE SYNTHASE"/>
    <property type="match status" value="1"/>
</dbReference>
<gene>
    <name evidence="2" type="ORF">NIES2135_27890</name>
</gene>
<organism evidence="2 3">
    <name type="scientific">Leptolyngbya boryana NIES-2135</name>
    <dbReference type="NCBI Taxonomy" id="1973484"/>
    <lineage>
        <taxon>Bacteria</taxon>
        <taxon>Bacillati</taxon>
        <taxon>Cyanobacteriota</taxon>
        <taxon>Cyanophyceae</taxon>
        <taxon>Leptolyngbyales</taxon>
        <taxon>Leptolyngbyaceae</taxon>
        <taxon>Leptolyngbya group</taxon>
        <taxon>Leptolyngbya</taxon>
    </lineage>
</organism>
<dbReference type="InterPro" id="IPR036098">
    <property type="entry name" value="Thymidylate_synthase_ThyX_sf"/>
</dbReference>
<evidence type="ECO:0000313" key="3">
    <source>
        <dbReference type="Proteomes" id="UP000217895"/>
    </source>
</evidence>
<proteinExistence type="predicted"/>
<dbReference type="NCBIfam" id="TIGR02170">
    <property type="entry name" value="thyX"/>
    <property type="match status" value="1"/>
</dbReference>
<protein>
    <recommendedName>
        <fullName evidence="1">FAD-dependent thymidylate synthase</fullName>
        <ecNumber evidence="1">2.1.1.148</ecNumber>
    </recommendedName>
</protein>
<evidence type="ECO:0000313" key="2">
    <source>
        <dbReference type="EMBL" id="BAY55962.1"/>
    </source>
</evidence>
<dbReference type="Proteomes" id="UP000217895">
    <property type="component" value="Chromosome"/>
</dbReference>
<dbReference type="GO" id="GO:0070402">
    <property type="term" value="F:NADPH binding"/>
    <property type="evidence" value="ECO:0007669"/>
    <property type="project" value="TreeGrafter"/>
</dbReference>
<evidence type="ECO:0000256" key="1">
    <source>
        <dbReference type="NCBIfam" id="TIGR02170"/>
    </source>
</evidence>
<dbReference type="Pfam" id="PF02511">
    <property type="entry name" value="Thy1"/>
    <property type="match status" value="1"/>
</dbReference>
<dbReference type="GO" id="GO:0004799">
    <property type="term" value="F:thymidylate synthase activity"/>
    <property type="evidence" value="ECO:0007669"/>
    <property type="project" value="TreeGrafter"/>
</dbReference>
<dbReference type="InterPro" id="IPR003669">
    <property type="entry name" value="Thymidylate_synthase_ThyX"/>
</dbReference>
<dbReference type="CDD" id="cd20175">
    <property type="entry name" value="ThyX"/>
    <property type="match status" value="1"/>
</dbReference>
<reference evidence="2 3" key="1">
    <citation type="submission" date="2017-06" db="EMBL/GenBank/DDBJ databases">
        <title>Genome sequencing of cyanobaciteial culture collection at National Institute for Environmental Studies (NIES).</title>
        <authorList>
            <person name="Hirose Y."/>
            <person name="Shimura Y."/>
            <person name="Fujisawa T."/>
            <person name="Nakamura Y."/>
            <person name="Kawachi M."/>
        </authorList>
    </citation>
    <scope>NUCLEOTIDE SEQUENCE [LARGE SCALE GENOMIC DNA]</scope>
    <source>
        <strain evidence="2 3">NIES-2135</strain>
    </source>
</reference>
<dbReference type="GO" id="GO:0050660">
    <property type="term" value="F:flavin adenine dinucleotide binding"/>
    <property type="evidence" value="ECO:0007669"/>
    <property type="project" value="UniProtKB-UniRule"/>
</dbReference>
<accession>A0A1Z4JGR5</accession>